<keyword evidence="3" id="KW-1185">Reference proteome</keyword>
<feature type="compositionally biased region" description="Gly residues" evidence="1">
    <location>
        <begin position="74"/>
        <end position="85"/>
    </location>
</feature>
<comment type="caution">
    <text evidence="2">The sequence shown here is derived from an EMBL/GenBank/DDBJ whole genome shotgun (WGS) entry which is preliminary data.</text>
</comment>
<feature type="region of interest" description="Disordered" evidence="1">
    <location>
        <begin position="53"/>
        <end position="121"/>
    </location>
</feature>
<protein>
    <submittedName>
        <fullName evidence="2">Uncharacterized protein</fullName>
    </submittedName>
</protein>
<name>A0A9D5DDB5_9LILI</name>
<sequence length="157" mass="17718">MARSAPLSSQQMEDMSRWRIPAFGNWEFYEELPITQYFQSAAHPQHFYPKVDVHAKPSQQHHHNHHTKVKKSGQKGGRGGGGGGVHHQNQNQNQKQKQSKVCDVIPQTPPKRAKTPKAVDEDLYKIPPELLHQKPKRKRVLGSLFLGCIGINCVSSS</sequence>
<accession>A0A9D5DDB5</accession>
<proteinExistence type="predicted"/>
<dbReference type="PANTHER" id="PTHR33699:SF3">
    <property type="entry name" value="OS06G0347300 PROTEIN"/>
    <property type="match status" value="1"/>
</dbReference>
<evidence type="ECO:0000256" key="1">
    <source>
        <dbReference type="SAM" id="MobiDB-lite"/>
    </source>
</evidence>
<evidence type="ECO:0000313" key="3">
    <source>
        <dbReference type="Proteomes" id="UP001085076"/>
    </source>
</evidence>
<organism evidence="2 3">
    <name type="scientific">Dioscorea zingiberensis</name>
    <dbReference type="NCBI Taxonomy" id="325984"/>
    <lineage>
        <taxon>Eukaryota</taxon>
        <taxon>Viridiplantae</taxon>
        <taxon>Streptophyta</taxon>
        <taxon>Embryophyta</taxon>
        <taxon>Tracheophyta</taxon>
        <taxon>Spermatophyta</taxon>
        <taxon>Magnoliopsida</taxon>
        <taxon>Liliopsida</taxon>
        <taxon>Dioscoreales</taxon>
        <taxon>Dioscoreaceae</taxon>
        <taxon>Dioscorea</taxon>
    </lineage>
</organism>
<dbReference type="PANTHER" id="PTHR33699">
    <property type="entry name" value="EXPRESSED PROTEIN"/>
    <property type="match status" value="1"/>
</dbReference>
<evidence type="ECO:0000313" key="2">
    <source>
        <dbReference type="EMBL" id="KAJ0988958.1"/>
    </source>
</evidence>
<dbReference type="OrthoDB" id="755325at2759"/>
<feature type="compositionally biased region" description="Low complexity" evidence="1">
    <location>
        <begin position="86"/>
        <end position="101"/>
    </location>
</feature>
<dbReference type="EMBL" id="JAGGNH010000001">
    <property type="protein sequence ID" value="KAJ0988958.1"/>
    <property type="molecule type" value="Genomic_DNA"/>
</dbReference>
<feature type="compositionally biased region" description="Basic residues" evidence="1">
    <location>
        <begin position="59"/>
        <end position="73"/>
    </location>
</feature>
<reference evidence="2" key="1">
    <citation type="submission" date="2021-03" db="EMBL/GenBank/DDBJ databases">
        <authorList>
            <person name="Li Z."/>
            <person name="Yang C."/>
        </authorList>
    </citation>
    <scope>NUCLEOTIDE SEQUENCE</scope>
    <source>
        <strain evidence="2">Dzin_1.0</strain>
        <tissue evidence="2">Leaf</tissue>
    </source>
</reference>
<gene>
    <name evidence="2" type="ORF">J5N97_007314</name>
</gene>
<reference evidence="2" key="2">
    <citation type="journal article" date="2022" name="Hortic Res">
        <title>The genome of Dioscorea zingiberensis sheds light on the biosynthesis, origin and evolution of the medicinally important diosgenin saponins.</title>
        <authorList>
            <person name="Li Y."/>
            <person name="Tan C."/>
            <person name="Li Z."/>
            <person name="Guo J."/>
            <person name="Li S."/>
            <person name="Chen X."/>
            <person name="Wang C."/>
            <person name="Dai X."/>
            <person name="Yang H."/>
            <person name="Song W."/>
            <person name="Hou L."/>
            <person name="Xu J."/>
            <person name="Tong Z."/>
            <person name="Xu A."/>
            <person name="Yuan X."/>
            <person name="Wang W."/>
            <person name="Yang Q."/>
            <person name="Chen L."/>
            <person name="Sun Z."/>
            <person name="Wang K."/>
            <person name="Pan B."/>
            <person name="Chen J."/>
            <person name="Bao Y."/>
            <person name="Liu F."/>
            <person name="Qi X."/>
            <person name="Gang D.R."/>
            <person name="Wen J."/>
            <person name="Li J."/>
        </authorList>
    </citation>
    <scope>NUCLEOTIDE SEQUENCE</scope>
    <source>
        <strain evidence="2">Dzin_1.0</strain>
    </source>
</reference>
<dbReference type="AlphaFoldDB" id="A0A9D5DDB5"/>
<dbReference type="Proteomes" id="UP001085076">
    <property type="component" value="Miscellaneous, Linkage group lg01"/>
</dbReference>